<accession>A0A1U7GWM2</accession>
<dbReference type="AlphaFoldDB" id="A0A1U7GWM2"/>
<protein>
    <submittedName>
        <fullName evidence="1">Uncharacterized protein</fullName>
    </submittedName>
</protein>
<sequence length="69" mass="7553">MGSKEMGWWGDGECEGCVDAPSSASRKVPGGLAVGWSSITTNQCRDVPWQACTTINNQQSTFVFFLQFF</sequence>
<evidence type="ECO:0000313" key="2">
    <source>
        <dbReference type="Proteomes" id="UP000186391"/>
    </source>
</evidence>
<evidence type="ECO:0000313" key="1">
    <source>
        <dbReference type="EMBL" id="OKH12658.1"/>
    </source>
</evidence>
<gene>
    <name evidence="1" type="ORF">NIES592_17630</name>
</gene>
<reference evidence="1 2" key="1">
    <citation type="submission" date="2016-11" db="EMBL/GenBank/DDBJ databases">
        <title>Draft Genome Sequences of Nine Cyanobacterial Strains from Diverse Habitats.</title>
        <authorList>
            <person name="Zhu T."/>
            <person name="Hou S."/>
            <person name="Lu X."/>
            <person name="Hess W.R."/>
        </authorList>
    </citation>
    <scope>NUCLEOTIDE SEQUENCE [LARGE SCALE GENOMIC DNA]</scope>
    <source>
        <strain evidence="1 2">NIES-592</strain>
    </source>
</reference>
<organism evidence="1 2">
    <name type="scientific">Fischerella major NIES-592</name>
    <dbReference type="NCBI Taxonomy" id="210994"/>
    <lineage>
        <taxon>Bacteria</taxon>
        <taxon>Bacillati</taxon>
        <taxon>Cyanobacteriota</taxon>
        <taxon>Cyanophyceae</taxon>
        <taxon>Nostocales</taxon>
        <taxon>Hapalosiphonaceae</taxon>
        <taxon>Fischerella</taxon>
    </lineage>
</organism>
<dbReference type="Proteomes" id="UP000186391">
    <property type="component" value="Unassembled WGS sequence"/>
</dbReference>
<name>A0A1U7GWM2_9CYAN</name>
<keyword evidence="2" id="KW-1185">Reference proteome</keyword>
<dbReference type="EMBL" id="MRCA01000010">
    <property type="protein sequence ID" value="OKH12658.1"/>
    <property type="molecule type" value="Genomic_DNA"/>
</dbReference>
<proteinExistence type="predicted"/>
<comment type="caution">
    <text evidence="1">The sequence shown here is derived from an EMBL/GenBank/DDBJ whole genome shotgun (WGS) entry which is preliminary data.</text>
</comment>